<evidence type="ECO:0000256" key="2">
    <source>
        <dbReference type="SAM" id="Phobius"/>
    </source>
</evidence>
<reference evidence="3" key="2">
    <citation type="submission" date="2023-05" db="EMBL/GenBank/DDBJ databases">
        <authorList>
            <consortium name="Lawrence Berkeley National Laboratory"/>
            <person name="Steindorff A."/>
            <person name="Hensen N."/>
            <person name="Bonometti L."/>
            <person name="Westerberg I."/>
            <person name="Brannstrom I.O."/>
            <person name="Guillou S."/>
            <person name="Cros-Aarteil S."/>
            <person name="Calhoun S."/>
            <person name="Haridas S."/>
            <person name="Kuo A."/>
            <person name="Mondo S."/>
            <person name="Pangilinan J."/>
            <person name="Riley R."/>
            <person name="Labutti K."/>
            <person name="Andreopoulos B."/>
            <person name="Lipzen A."/>
            <person name="Chen C."/>
            <person name="Yanf M."/>
            <person name="Daum C."/>
            <person name="Ng V."/>
            <person name="Clum A."/>
            <person name="Ohm R."/>
            <person name="Martin F."/>
            <person name="Silar P."/>
            <person name="Natvig D."/>
            <person name="Lalanne C."/>
            <person name="Gautier V."/>
            <person name="Ament-Velasquez S.L."/>
            <person name="Kruys A."/>
            <person name="Hutchinson M.I."/>
            <person name="Powell A.J."/>
            <person name="Barry K."/>
            <person name="Miller A.N."/>
            <person name="Grigoriev I.V."/>
            <person name="Debuchy R."/>
            <person name="Gladieux P."/>
            <person name="Thoren M.H."/>
            <person name="Johannesson H."/>
        </authorList>
    </citation>
    <scope>NUCLEOTIDE SEQUENCE</scope>
    <source>
        <strain evidence="3">CBS 315.58</strain>
    </source>
</reference>
<name>A0AAN6XFE8_9PEZI</name>
<feature type="transmembrane region" description="Helical" evidence="2">
    <location>
        <begin position="57"/>
        <end position="82"/>
    </location>
</feature>
<keyword evidence="2" id="KW-0472">Membrane</keyword>
<gene>
    <name evidence="3" type="ORF">QBC40DRAFT_266667</name>
</gene>
<accession>A0AAN6XFE8</accession>
<evidence type="ECO:0000313" key="3">
    <source>
        <dbReference type="EMBL" id="KAK4198571.1"/>
    </source>
</evidence>
<dbReference type="EMBL" id="MU863944">
    <property type="protein sequence ID" value="KAK4198571.1"/>
    <property type="molecule type" value="Genomic_DNA"/>
</dbReference>
<feature type="region of interest" description="Disordered" evidence="1">
    <location>
        <begin position="88"/>
        <end position="146"/>
    </location>
</feature>
<comment type="caution">
    <text evidence="3">The sequence shown here is derived from an EMBL/GenBank/DDBJ whole genome shotgun (WGS) entry which is preliminary data.</text>
</comment>
<keyword evidence="2" id="KW-0812">Transmembrane</keyword>
<reference evidence="3" key="1">
    <citation type="journal article" date="2023" name="Mol. Phylogenet. Evol.">
        <title>Genome-scale phylogeny and comparative genomics of the fungal order Sordariales.</title>
        <authorList>
            <person name="Hensen N."/>
            <person name="Bonometti L."/>
            <person name="Westerberg I."/>
            <person name="Brannstrom I.O."/>
            <person name="Guillou S."/>
            <person name="Cros-Aarteil S."/>
            <person name="Calhoun S."/>
            <person name="Haridas S."/>
            <person name="Kuo A."/>
            <person name="Mondo S."/>
            <person name="Pangilinan J."/>
            <person name="Riley R."/>
            <person name="LaButti K."/>
            <person name="Andreopoulos B."/>
            <person name="Lipzen A."/>
            <person name="Chen C."/>
            <person name="Yan M."/>
            <person name="Daum C."/>
            <person name="Ng V."/>
            <person name="Clum A."/>
            <person name="Steindorff A."/>
            <person name="Ohm R.A."/>
            <person name="Martin F."/>
            <person name="Silar P."/>
            <person name="Natvig D.O."/>
            <person name="Lalanne C."/>
            <person name="Gautier V."/>
            <person name="Ament-Velasquez S.L."/>
            <person name="Kruys A."/>
            <person name="Hutchinson M.I."/>
            <person name="Powell A.J."/>
            <person name="Barry K."/>
            <person name="Miller A.N."/>
            <person name="Grigoriev I.V."/>
            <person name="Debuchy R."/>
            <person name="Gladieux P."/>
            <person name="Hiltunen Thoren M."/>
            <person name="Johannesson H."/>
        </authorList>
    </citation>
    <scope>NUCLEOTIDE SEQUENCE</scope>
    <source>
        <strain evidence="3">CBS 315.58</strain>
    </source>
</reference>
<organism evidence="3 4">
    <name type="scientific">Triangularia verruculosa</name>
    <dbReference type="NCBI Taxonomy" id="2587418"/>
    <lineage>
        <taxon>Eukaryota</taxon>
        <taxon>Fungi</taxon>
        <taxon>Dikarya</taxon>
        <taxon>Ascomycota</taxon>
        <taxon>Pezizomycotina</taxon>
        <taxon>Sordariomycetes</taxon>
        <taxon>Sordariomycetidae</taxon>
        <taxon>Sordariales</taxon>
        <taxon>Podosporaceae</taxon>
        <taxon>Triangularia</taxon>
    </lineage>
</organism>
<keyword evidence="4" id="KW-1185">Reference proteome</keyword>
<keyword evidence="2" id="KW-1133">Transmembrane helix</keyword>
<proteinExistence type="predicted"/>
<protein>
    <submittedName>
        <fullName evidence="3">Uncharacterized protein</fullName>
    </submittedName>
</protein>
<dbReference type="Proteomes" id="UP001303160">
    <property type="component" value="Unassembled WGS sequence"/>
</dbReference>
<feature type="compositionally biased region" description="Basic and acidic residues" evidence="1">
    <location>
        <begin position="109"/>
        <end position="135"/>
    </location>
</feature>
<feature type="transmembrane region" description="Helical" evidence="2">
    <location>
        <begin position="16"/>
        <end position="36"/>
    </location>
</feature>
<evidence type="ECO:0000256" key="1">
    <source>
        <dbReference type="SAM" id="MobiDB-lite"/>
    </source>
</evidence>
<dbReference type="AlphaFoldDB" id="A0AAN6XFE8"/>
<sequence>MSAILLKEDSFNRIKWWQILLIVWGVLQGGITIATMRMGHRQFLSLFAEPKRKRGHFMWIISWPIGFILTLFWPFLLAWSIWDSINNYGDEEGEKRKEGDLEAQGGTREYGKKEGVENMEGYEKVEQRKENETEKNQGGNAQVAGA</sequence>
<evidence type="ECO:0000313" key="4">
    <source>
        <dbReference type="Proteomes" id="UP001303160"/>
    </source>
</evidence>